<evidence type="ECO:0008006" key="4">
    <source>
        <dbReference type="Google" id="ProtNLM"/>
    </source>
</evidence>
<feature type="transmembrane region" description="Helical" evidence="1">
    <location>
        <begin position="51"/>
        <end position="72"/>
    </location>
</feature>
<evidence type="ECO:0000313" key="2">
    <source>
        <dbReference type="EMBL" id="RHN61271.1"/>
    </source>
</evidence>
<accession>A0A396I953</accession>
<proteinExistence type="predicted"/>
<keyword evidence="1" id="KW-0812">Transmembrane</keyword>
<evidence type="ECO:0000313" key="3">
    <source>
        <dbReference type="Proteomes" id="UP000265566"/>
    </source>
</evidence>
<dbReference type="Gramene" id="rna23712">
    <property type="protein sequence ID" value="RHN61271.1"/>
    <property type="gene ID" value="gene23712"/>
</dbReference>
<dbReference type="AlphaFoldDB" id="A0A396I953"/>
<keyword evidence="1" id="KW-0472">Membrane</keyword>
<comment type="caution">
    <text evidence="2">The sequence shown here is derived from an EMBL/GenBank/DDBJ whole genome shotgun (WGS) entry which is preliminary data.</text>
</comment>
<reference evidence="3" key="1">
    <citation type="journal article" date="2018" name="Nat. Plants">
        <title>Whole-genome landscape of Medicago truncatula symbiotic genes.</title>
        <authorList>
            <person name="Pecrix Y."/>
            <person name="Staton S.E."/>
            <person name="Sallet E."/>
            <person name="Lelandais-Briere C."/>
            <person name="Moreau S."/>
            <person name="Carrere S."/>
            <person name="Blein T."/>
            <person name="Jardinaud M.F."/>
            <person name="Latrasse D."/>
            <person name="Zouine M."/>
            <person name="Zahm M."/>
            <person name="Kreplak J."/>
            <person name="Mayjonade B."/>
            <person name="Satge C."/>
            <person name="Perez M."/>
            <person name="Cauet S."/>
            <person name="Marande W."/>
            <person name="Chantry-Darmon C."/>
            <person name="Lopez-Roques C."/>
            <person name="Bouchez O."/>
            <person name="Berard A."/>
            <person name="Debelle F."/>
            <person name="Munos S."/>
            <person name="Bendahmane A."/>
            <person name="Berges H."/>
            <person name="Niebel A."/>
            <person name="Buitink J."/>
            <person name="Frugier F."/>
            <person name="Benhamed M."/>
            <person name="Crespi M."/>
            <person name="Gouzy J."/>
            <person name="Gamas P."/>
        </authorList>
    </citation>
    <scope>NUCLEOTIDE SEQUENCE [LARGE SCALE GENOMIC DNA]</scope>
    <source>
        <strain evidence="3">cv. Jemalong A17</strain>
    </source>
</reference>
<name>A0A396I953_MEDTR</name>
<dbReference type="Proteomes" id="UP000265566">
    <property type="component" value="Chromosome 4"/>
</dbReference>
<sequence length="81" mass="8907">MELESTRMSYEVGDLDRGGASCSAGAVLSILLFWACSSVSAFCTRQLLDEFLAGVSLGSLLVVVVLVLRHVYEWYGFHFKV</sequence>
<organism evidence="2 3">
    <name type="scientific">Medicago truncatula</name>
    <name type="common">Barrel medic</name>
    <name type="synonym">Medicago tribuloides</name>
    <dbReference type="NCBI Taxonomy" id="3880"/>
    <lineage>
        <taxon>Eukaryota</taxon>
        <taxon>Viridiplantae</taxon>
        <taxon>Streptophyta</taxon>
        <taxon>Embryophyta</taxon>
        <taxon>Tracheophyta</taxon>
        <taxon>Spermatophyta</taxon>
        <taxon>Magnoliopsida</taxon>
        <taxon>eudicotyledons</taxon>
        <taxon>Gunneridae</taxon>
        <taxon>Pentapetalae</taxon>
        <taxon>rosids</taxon>
        <taxon>fabids</taxon>
        <taxon>Fabales</taxon>
        <taxon>Fabaceae</taxon>
        <taxon>Papilionoideae</taxon>
        <taxon>50 kb inversion clade</taxon>
        <taxon>NPAAA clade</taxon>
        <taxon>Hologalegina</taxon>
        <taxon>IRL clade</taxon>
        <taxon>Trifolieae</taxon>
        <taxon>Medicago</taxon>
    </lineage>
</organism>
<evidence type="ECO:0000256" key="1">
    <source>
        <dbReference type="SAM" id="Phobius"/>
    </source>
</evidence>
<keyword evidence="1" id="KW-1133">Transmembrane helix</keyword>
<gene>
    <name evidence="2" type="ORF">MtrunA17_Chr4g0034771</name>
</gene>
<dbReference type="EMBL" id="PSQE01000004">
    <property type="protein sequence ID" value="RHN61271.1"/>
    <property type="molecule type" value="Genomic_DNA"/>
</dbReference>
<protein>
    <recommendedName>
        <fullName evidence="4">Transmembrane protein</fullName>
    </recommendedName>
</protein>
<feature type="transmembrane region" description="Helical" evidence="1">
    <location>
        <begin position="24"/>
        <end position="44"/>
    </location>
</feature>